<sequence>MMYTRGQFAIIGKVGRKALVIIGVVAAIMALVVGYKDERI</sequence>
<evidence type="ECO:0000313" key="3">
    <source>
        <dbReference type="Proteomes" id="UP000189857"/>
    </source>
</evidence>
<name>A0A1T4P9D3_9FIRM</name>
<organism evidence="2 3">
    <name type="scientific">Eubacterium ruminantium</name>
    <dbReference type="NCBI Taxonomy" id="42322"/>
    <lineage>
        <taxon>Bacteria</taxon>
        <taxon>Bacillati</taxon>
        <taxon>Bacillota</taxon>
        <taxon>Clostridia</taxon>
        <taxon>Eubacteriales</taxon>
        <taxon>Eubacteriaceae</taxon>
        <taxon>Eubacterium</taxon>
    </lineage>
</organism>
<dbReference type="AlphaFoldDB" id="A0A1T4P9D3"/>
<keyword evidence="1" id="KW-0472">Membrane</keyword>
<reference evidence="2 3" key="1">
    <citation type="submission" date="2017-02" db="EMBL/GenBank/DDBJ databases">
        <authorList>
            <person name="Peterson S.W."/>
        </authorList>
    </citation>
    <scope>NUCLEOTIDE SEQUENCE [LARGE SCALE GENOMIC DNA]</scope>
    <source>
        <strain evidence="2 3">ATCC 17233</strain>
    </source>
</reference>
<dbReference type="EMBL" id="FUXA01000011">
    <property type="protein sequence ID" value="SJZ88134.1"/>
    <property type="molecule type" value="Genomic_DNA"/>
</dbReference>
<keyword evidence="3" id="KW-1185">Reference proteome</keyword>
<evidence type="ECO:0000256" key="1">
    <source>
        <dbReference type="SAM" id="Phobius"/>
    </source>
</evidence>
<protein>
    <submittedName>
        <fullName evidence="2">Uncharacterized protein</fullName>
    </submittedName>
</protein>
<dbReference type="RefSeq" id="WP_278286137.1">
    <property type="nucleotide sequence ID" value="NZ_FNHR01000008.1"/>
</dbReference>
<feature type="transmembrane region" description="Helical" evidence="1">
    <location>
        <begin position="18"/>
        <end position="35"/>
    </location>
</feature>
<evidence type="ECO:0000313" key="2">
    <source>
        <dbReference type="EMBL" id="SJZ88134.1"/>
    </source>
</evidence>
<gene>
    <name evidence="2" type="ORF">SAMN02745110_01881</name>
</gene>
<keyword evidence="1" id="KW-0812">Transmembrane</keyword>
<keyword evidence="1" id="KW-1133">Transmembrane helix</keyword>
<accession>A0A1T4P9D3</accession>
<dbReference type="Proteomes" id="UP000189857">
    <property type="component" value="Unassembled WGS sequence"/>
</dbReference>
<proteinExistence type="predicted"/>